<evidence type="ECO:0008006" key="4">
    <source>
        <dbReference type="Google" id="ProtNLM"/>
    </source>
</evidence>
<gene>
    <name evidence="2" type="ORF">QWI33_01270</name>
</gene>
<keyword evidence="3" id="KW-1185">Reference proteome</keyword>
<evidence type="ECO:0000313" key="3">
    <source>
        <dbReference type="Proteomes" id="UP001171902"/>
    </source>
</evidence>
<dbReference type="RefSeq" id="WP_289954093.1">
    <property type="nucleotide sequence ID" value="NZ_JAUEMJ010000001.1"/>
</dbReference>
<feature type="transmembrane region" description="Helical" evidence="1">
    <location>
        <begin position="89"/>
        <end position="111"/>
    </location>
</feature>
<protein>
    <recommendedName>
        <fullName evidence="4">SLATT domain-containing protein</fullName>
    </recommendedName>
</protein>
<keyword evidence="1" id="KW-0812">Transmembrane</keyword>
<keyword evidence="1" id="KW-0472">Membrane</keyword>
<organism evidence="2 3">
    <name type="scientific">Glycomyces tritici</name>
    <dbReference type="NCBI Taxonomy" id="2665176"/>
    <lineage>
        <taxon>Bacteria</taxon>
        <taxon>Bacillati</taxon>
        <taxon>Actinomycetota</taxon>
        <taxon>Actinomycetes</taxon>
        <taxon>Glycomycetales</taxon>
        <taxon>Glycomycetaceae</taxon>
        <taxon>Glycomyces</taxon>
    </lineage>
</organism>
<dbReference type="Proteomes" id="UP001171902">
    <property type="component" value="Unassembled WGS sequence"/>
</dbReference>
<name>A0ABT7YJ90_9ACTN</name>
<comment type="caution">
    <text evidence="2">The sequence shown here is derived from an EMBL/GenBank/DDBJ whole genome shotgun (WGS) entry which is preliminary data.</text>
</comment>
<proteinExistence type="predicted"/>
<evidence type="ECO:0000256" key="1">
    <source>
        <dbReference type="SAM" id="Phobius"/>
    </source>
</evidence>
<evidence type="ECO:0000313" key="2">
    <source>
        <dbReference type="EMBL" id="MDN3238338.1"/>
    </source>
</evidence>
<keyword evidence="1" id="KW-1133">Transmembrane helix</keyword>
<feature type="transmembrane region" description="Helical" evidence="1">
    <location>
        <begin position="63"/>
        <end position="83"/>
    </location>
</feature>
<sequence>MNVPYVEGIAWIVRGVRTKKAIITAPDRSAGLDEAATRLDRALDGFAGPVPPWYDFMRRSESMLVYALVSAIGATAAVLLTPLEVGSAIFLGLIAAAIVLAGAVKVADVLAHRRSGGKAAPEDVIREVAPLARPANYVVDLAETLVDFDPGSESEIHRLSWQAASPDAAESRSAEAELLRRLAGFDPDEAADYEDFLKKPRDR</sequence>
<reference evidence="2" key="1">
    <citation type="submission" date="2023-06" db="EMBL/GenBank/DDBJ databases">
        <title>Gycomyces niveus sp.nov., a novel actinomycete isolated from soil in Shouguang.</title>
        <authorList>
            <person name="Yang X."/>
            <person name="Zhao J."/>
        </authorList>
    </citation>
    <scope>NUCLEOTIDE SEQUENCE</scope>
    <source>
        <strain evidence="2">NEAU C2</strain>
    </source>
</reference>
<accession>A0ABT7YJ90</accession>
<dbReference type="EMBL" id="JAUEMJ010000001">
    <property type="protein sequence ID" value="MDN3238338.1"/>
    <property type="molecule type" value="Genomic_DNA"/>
</dbReference>